<accession>A0A552VC59</accession>
<reference evidence="3 4" key="1">
    <citation type="submission" date="2019-07" db="EMBL/GenBank/DDBJ databases">
        <title>Criibacterium bergeronii gen. nov., sp. nov. isolated from human clinical samples.</title>
        <authorList>
            <person name="Maheux A.F."/>
            <person name="Boudreau D.K."/>
            <person name="Berube E."/>
            <person name="Brodeur S."/>
            <person name="Bernard K.A."/>
            <person name="Abed J.Y."/>
            <person name="Ducrey E."/>
            <person name="Guay E.F."/>
            <person name="Raymond F."/>
            <person name="Corbeil J."/>
            <person name="Domingo M.-C."/>
            <person name="Roy P.H."/>
            <person name="Boissinot M."/>
            <person name="Tocheva E.I."/>
            <person name="Omar R.F."/>
        </authorList>
    </citation>
    <scope>NUCLEOTIDE SEQUENCE [LARGE SCALE GENOMIC DNA]</scope>
    <source>
        <strain evidence="3 4">CCRI-24246</strain>
    </source>
</reference>
<dbReference type="Pfam" id="PF26615">
    <property type="entry name" value="DUF8195"/>
    <property type="match status" value="1"/>
</dbReference>
<dbReference type="AlphaFoldDB" id="A0A552VC59"/>
<organism evidence="3 4">
    <name type="scientific">Criibacterium bergeronii</name>
    <dbReference type="NCBI Taxonomy" id="1871336"/>
    <lineage>
        <taxon>Bacteria</taxon>
        <taxon>Bacillati</taxon>
        <taxon>Bacillota</taxon>
        <taxon>Clostridia</taxon>
        <taxon>Peptostreptococcales</taxon>
        <taxon>Filifactoraceae</taxon>
        <taxon>Criibacterium</taxon>
    </lineage>
</organism>
<name>A0A552VC59_9FIRM</name>
<feature type="region of interest" description="Disordered" evidence="1">
    <location>
        <begin position="256"/>
        <end position="277"/>
    </location>
</feature>
<evidence type="ECO:0000313" key="4">
    <source>
        <dbReference type="Proteomes" id="UP000319424"/>
    </source>
</evidence>
<evidence type="ECO:0000313" key="3">
    <source>
        <dbReference type="EMBL" id="TRW28053.1"/>
    </source>
</evidence>
<comment type="caution">
    <text evidence="3">The sequence shown here is derived from an EMBL/GenBank/DDBJ whole genome shotgun (WGS) entry which is preliminary data.</text>
</comment>
<dbReference type="EMBL" id="VJXW01000003">
    <property type="protein sequence ID" value="TRW28053.1"/>
    <property type="molecule type" value="Genomic_DNA"/>
</dbReference>
<feature type="domain" description="DUF8195" evidence="2">
    <location>
        <begin position="315"/>
        <end position="496"/>
    </location>
</feature>
<protein>
    <recommendedName>
        <fullName evidence="2">DUF8195 domain-containing protein</fullName>
    </recommendedName>
</protein>
<evidence type="ECO:0000259" key="2">
    <source>
        <dbReference type="Pfam" id="PF26615"/>
    </source>
</evidence>
<dbReference type="RefSeq" id="WP_144015730.1">
    <property type="nucleotide sequence ID" value="NZ_VJXW01000003.1"/>
</dbReference>
<dbReference type="InterPro" id="IPR058508">
    <property type="entry name" value="DUF8195"/>
</dbReference>
<feature type="compositionally biased region" description="Basic and acidic residues" evidence="1">
    <location>
        <begin position="256"/>
        <end position="270"/>
    </location>
</feature>
<proteinExistence type="predicted"/>
<dbReference type="Proteomes" id="UP000319424">
    <property type="component" value="Unassembled WGS sequence"/>
</dbReference>
<sequence>MKRYLTAFLIVASILTGFTDISEAKCVSHAVKESQVVGYKIITHKDGTTEEVPVYAKVTVGYTNTCTDVINGTMYYTRDLQGNIYDISGNKIGTNNQVSGKIDVDVLSHLNNDITDPSRKIDMSQIKDIKFTQFSDSIKNEKDFLQAYGWKTNSSNHYQDYMKNIYEKGVKTTSVTNVNIGADGKVSANISGDASRGSGLNLDKFKFDKAGLEKYLGAMPKSLSGQLDAMKADASIKRELVMIPYSIEVTREYEYRETKSKEKGSTEHDSNPLSDSYAFERIPDAPINPAKPNPFTILDDVKGCPSYYTWTEVDYDEVHSKDTYFTDSNGKDYTYDKITWQPHKYNYRVDFTTSVTITDAKGNNIQTKPMKSGYGYKVSTNTTYKFSGDEKIRPHKTDLNIQAPKFAYEQHDFNMTHIYKTQPKKNLLKGNGAWKFKTPINPLSKTKSDVIYTDRDMKDGTHNVYVEVTGISVAGRSLCTKNIEKIKIKGNMYEDYKVN</sequence>
<gene>
    <name evidence="3" type="ORF">FL857_03415</name>
</gene>
<evidence type="ECO:0000256" key="1">
    <source>
        <dbReference type="SAM" id="MobiDB-lite"/>
    </source>
</evidence>